<proteinExistence type="predicted"/>
<dbReference type="AlphaFoldDB" id="A0A2D1BH15"/>
<organism evidence="2">
    <name type="scientific">Actinobacillus pleuropneumoniae</name>
    <name type="common">Haemophilus pleuropneumoniae</name>
    <dbReference type="NCBI Taxonomy" id="715"/>
    <lineage>
        <taxon>Bacteria</taxon>
        <taxon>Pseudomonadati</taxon>
        <taxon>Pseudomonadota</taxon>
        <taxon>Gammaproteobacteria</taxon>
        <taxon>Pasteurellales</taxon>
        <taxon>Pasteurellaceae</taxon>
        <taxon>Actinobacillus</taxon>
    </lineage>
</organism>
<evidence type="ECO:0000313" key="2">
    <source>
        <dbReference type="EMBL" id="ATN23875.1"/>
    </source>
</evidence>
<sequence>MPPQAPLKFCYQALTKKGASYYRWWVIATVLLTLAAFVGVTFFETAEWLLFLTFGFAGMAMIIATLRLFLLKLFEENADAINLFSSYFPSLVGSRSLELACKLTNAVYYGVFYLCCYLLLAAIFLFPLSLVVEYAKS</sequence>
<feature type="transmembrane region" description="Helical" evidence="1">
    <location>
        <begin position="21"/>
        <end position="42"/>
    </location>
</feature>
<feature type="transmembrane region" description="Helical" evidence="1">
    <location>
        <begin position="106"/>
        <end position="132"/>
    </location>
</feature>
<feature type="transmembrane region" description="Helical" evidence="1">
    <location>
        <begin position="48"/>
        <end position="70"/>
    </location>
</feature>
<evidence type="ECO:0000256" key="1">
    <source>
        <dbReference type="SAM" id="Phobius"/>
    </source>
</evidence>
<accession>A0A2D1BH15</accession>
<name>A0A2D1BH15_ACTPL</name>
<reference evidence="2" key="1">
    <citation type="journal article" date="2017" name="J. Antimicrob. Chemother.">
        <title>Characterisation of the Actinobacillus pleuropneumoniae SXT-related integrative and conjugative element ICEApl2, and analysis of the encoded FloR protein: hydrophobic residues in transmembrane domains contribute dynamically to florfenicol and chloramphenicol efflux.</title>
        <authorList>
            <person name="Li Y."/>
            <person name="Li Y."/>
            <person name="Fernandez Crespo R."/>
            <person name="Langford P.R."/>
            <person name="Bosse J.T."/>
        </authorList>
    </citation>
    <scope>NUCLEOTIDE SEQUENCE</scope>
    <source>
        <strain evidence="2">MIDG3553</strain>
    </source>
</reference>
<keyword evidence="1" id="KW-1133">Transmembrane helix</keyword>
<keyword evidence="1" id="KW-0812">Transmembrane</keyword>
<gene>
    <name evidence="2" type="ORF">ICEApl2.78</name>
</gene>
<dbReference type="EMBL" id="MF187965">
    <property type="protein sequence ID" value="ATN23875.1"/>
    <property type="molecule type" value="Genomic_DNA"/>
</dbReference>
<protein>
    <submittedName>
        <fullName evidence="2">Uncharacterized protein</fullName>
    </submittedName>
</protein>
<keyword evidence="1" id="KW-0472">Membrane</keyword>